<protein>
    <recommendedName>
        <fullName evidence="2">GED domain-containing protein</fullName>
    </recommendedName>
</protein>
<keyword evidence="4" id="KW-1185">Reference proteome</keyword>
<dbReference type="InterPro" id="IPR020850">
    <property type="entry name" value="GED_dom"/>
</dbReference>
<name>A0ABR4ASQ1_9LECA</name>
<organism evidence="3 4">
    <name type="scientific">Lepraria finkii</name>
    <dbReference type="NCBI Taxonomy" id="1340010"/>
    <lineage>
        <taxon>Eukaryota</taxon>
        <taxon>Fungi</taxon>
        <taxon>Dikarya</taxon>
        <taxon>Ascomycota</taxon>
        <taxon>Pezizomycotina</taxon>
        <taxon>Lecanoromycetes</taxon>
        <taxon>OSLEUM clade</taxon>
        <taxon>Lecanoromycetidae</taxon>
        <taxon>Lecanorales</taxon>
        <taxon>Lecanorineae</taxon>
        <taxon>Stereocaulaceae</taxon>
        <taxon>Lepraria</taxon>
    </lineage>
</organism>
<dbReference type="Proteomes" id="UP001590951">
    <property type="component" value="Unassembled WGS sequence"/>
</dbReference>
<evidence type="ECO:0000259" key="2">
    <source>
        <dbReference type="PROSITE" id="PS51388"/>
    </source>
</evidence>
<feature type="region of interest" description="Disordered" evidence="1">
    <location>
        <begin position="123"/>
        <end position="143"/>
    </location>
</feature>
<evidence type="ECO:0000313" key="4">
    <source>
        <dbReference type="Proteomes" id="UP001590951"/>
    </source>
</evidence>
<accession>A0ABR4ASQ1</accession>
<evidence type="ECO:0000313" key="3">
    <source>
        <dbReference type="EMBL" id="KAL2047806.1"/>
    </source>
</evidence>
<evidence type="ECO:0000256" key="1">
    <source>
        <dbReference type="SAM" id="MobiDB-lite"/>
    </source>
</evidence>
<sequence length="162" mass="18068">MNAFYKTAMKVFLDNVPSLVIQETIVNQVPRMFCPESVFAMESDLVTKIASESEAKRLQREELTRKLGTLEAGYGICKQCVARGNSGLREQIKLRSKAPAEELVTDEDISCGSDDVVGLTQSETEELSDTHVPAASRQENVPRRRISKAIDSWEKYSNKSPV</sequence>
<proteinExistence type="predicted"/>
<dbReference type="PROSITE" id="PS51388">
    <property type="entry name" value="GED"/>
    <property type="match status" value="1"/>
</dbReference>
<feature type="domain" description="GED" evidence="2">
    <location>
        <begin position="1"/>
        <end position="85"/>
    </location>
</feature>
<comment type="caution">
    <text evidence="3">The sequence shown here is derived from an EMBL/GenBank/DDBJ whole genome shotgun (WGS) entry which is preliminary data.</text>
</comment>
<reference evidence="3 4" key="1">
    <citation type="submission" date="2024-09" db="EMBL/GenBank/DDBJ databases">
        <title>Rethinking Asexuality: The Enigmatic Case of Functional Sexual Genes in Lepraria (Stereocaulaceae).</title>
        <authorList>
            <person name="Doellman M."/>
            <person name="Sun Y."/>
            <person name="Barcenas-Pena A."/>
            <person name="Lumbsch H.T."/>
            <person name="Grewe F."/>
        </authorList>
    </citation>
    <scope>NUCLEOTIDE SEQUENCE [LARGE SCALE GENOMIC DNA]</scope>
    <source>
        <strain evidence="3 4">Grewe 0041</strain>
    </source>
</reference>
<gene>
    <name evidence="3" type="ORF">ABVK25_011356</name>
</gene>
<dbReference type="EMBL" id="JBHFEH010000094">
    <property type="protein sequence ID" value="KAL2047806.1"/>
    <property type="molecule type" value="Genomic_DNA"/>
</dbReference>